<dbReference type="Proteomes" id="UP000030848">
    <property type="component" value="Unassembled WGS sequence"/>
</dbReference>
<proteinExistence type="inferred from homology"/>
<evidence type="ECO:0000259" key="3">
    <source>
        <dbReference type="Pfam" id="PF12802"/>
    </source>
</evidence>
<dbReference type="InterPro" id="IPR036390">
    <property type="entry name" value="WH_DNA-bd_sf"/>
</dbReference>
<dbReference type="PANTHER" id="PTHR18964">
    <property type="entry name" value="ROK (REPRESSOR, ORF, KINASE) FAMILY"/>
    <property type="match status" value="1"/>
</dbReference>
<dbReference type="Gene3D" id="3.30.420.40">
    <property type="match status" value="2"/>
</dbReference>
<comment type="similarity">
    <text evidence="1">Belongs to the ROK (NagC/XylR) family.</text>
</comment>
<dbReference type="EMBL" id="JRZE01000006">
    <property type="protein sequence ID" value="KHF43545.1"/>
    <property type="molecule type" value="Genomic_DNA"/>
</dbReference>
<evidence type="ECO:0000313" key="4">
    <source>
        <dbReference type="EMBL" id="KHF43545.1"/>
    </source>
</evidence>
<name>A0A837D8L2_9PSEU</name>
<organism evidence="4 5">
    <name type="scientific">Saccharomonospora viridis</name>
    <dbReference type="NCBI Taxonomy" id="1852"/>
    <lineage>
        <taxon>Bacteria</taxon>
        <taxon>Bacillati</taxon>
        <taxon>Actinomycetota</taxon>
        <taxon>Actinomycetes</taxon>
        <taxon>Pseudonocardiales</taxon>
        <taxon>Pseudonocardiaceae</taxon>
        <taxon>Saccharomonospora</taxon>
    </lineage>
</organism>
<feature type="region of interest" description="Disordered" evidence="2">
    <location>
        <begin position="67"/>
        <end position="88"/>
    </location>
</feature>
<evidence type="ECO:0000256" key="1">
    <source>
        <dbReference type="ARBA" id="ARBA00006479"/>
    </source>
</evidence>
<dbReference type="SUPFAM" id="SSF53067">
    <property type="entry name" value="Actin-like ATPase domain"/>
    <property type="match status" value="1"/>
</dbReference>
<accession>A0A837D8L2</accession>
<reference evidence="4 5" key="1">
    <citation type="submission" date="2014-10" db="EMBL/GenBank/DDBJ databases">
        <title>Genome sequence of Micropolyspora internatus JCM3315.</title>
        <authorList>
            <person name="Shin S.-K."/>
            <person name="Yi H."/>
        </authorList>
    </citation>
    <scope>NUCLEOTIDE SEQUENCE [LARGE SCALE GENOMIC DNA]</scope>
    <source>
        <strain evidence="4 5">JCM 3315</strain>
    </source>
</reference>
<dbReference type="CDD" id="cd24076">
    <property type="entry name" value="ASKHA_ATPase_ROK_BsXylR-like"/>
    <property type="match status" value="1"/>
</dbReference>
<dbReference type="Gene3D" id="1.10.10.10">
    <property type="entry name" value="Winged helix-like DNA-binding domain superfamily/Winged helix DNA-binding domain"/>
    <property type="match status" value="1"/>
</dbReference>
<dbReference type="InterPro" id="IPR000600">
    <property type="entry name" value="ROK"/>
</dbReference>
<dbReference type="SUPFAM" id="SSF46785">
    <property type="entry name" value="Winged helix' DNA-binding domain"/>
    <property type="match status" value="1"/>
</dbReference>
<dbReference type="InterPro" id="IPR000835">
    <property type="entry name" value="HTH_MarR-typ"/>
</dbReference>
<dbReference type="AlphaFoldDB" id="A0A837D8L2"/>
<sequence>MNDYDRAVTDIGPADQHTVRRHNCALVLDTIAASPGISRAGVAARTGLTKATVSSLVDRLVTASLVREDGRQHRSGPGRRGTSLSLSPHGPHGLGVEIAVDHVTTCLIGLTGEVRDEHTRRVDNRGRSVGRVLARIAREMNEALDRAHRNGIVVGGIGVAVPGLVEAANGWVRMAPNLGWRDVDLITELHRRVAVPFGELVVGNEADLAALAELAAPRLHCEDAAPDSFVYVSGEVGVGAGIVLDGELFRGTHGFGGELGHFPVQQRGPRCSCGARGCLERLAGQDAILDRAGVDDVDTLCVRLEDGDRTAAAAARSAGRLLGTALSGVVNLLDVSTVVLGGIYARLYPWLAGPLHTELTARVVSTPWRSVDVRRSTVGPEAAVRGAAISALRTIRTDPASYLSRSSTHRKSVRTTEAGD</sequence>
<dbReference type="Pfam" id="PF12802">
    <property type="entry name" value="MarR_2"/>
    <property type="match status" value="1"/>
</dbReference>
<dbReference type="InterPro" id="IPR036388">
    <property type="entry name" value="WH-like_DNA-bd_sf"/>
</dbReference>
<gene>
    <name evidence="4" type="ORF">MINT15_37470</name>
</gene>
<comment type="caution">
    <text evidence="4">The sequence shown here is derived from an EMBL/GenBank/DDBJ whole genome shotgun (WGS) entry which is preliminary data.</text>
</comment>
<feature type="domain" description="HTH marR-type" evidence="3">
    <location>
        <begin position="24"/>
        <end position="74"/>
    </location>
</feature>
<evidence type="ECO:0000313" key="5">
    <source>
        <dbReference type="Proteomes" id="UP000030848"/>
    </source>
</evidence>
<dbReference type="InterPro" id="IPR043129">
    <property type="entry name" value="ATPase_NBD"/>
</dbReference>
<dbReference type="Pfam" id="PF00480">
    <property type="entry name" value="ROK"/>
    <property type="match status" value="1"/>
</dbReference>
<dbReference type="PANTHER" id="PTHR18964:SF149">
    <property type="entry name" value="BIFUNCTIONAL UDP-N-ACETYLGLUCOSAMINE 2-EPIMERASE_N-ACETYLMANNOSAMINE KINASE"/>
    <property type="match status" value="1"/>
</dbReference>
<protein>
    <submittedName>
        <fullName evidence="4">ROK family transcriptional regulator</fullName>
    </submittedName>
</protein>
<evidence type="ECO:0000256" key="2">
    <source>
        <dbReference type="SAM" id="MobiDB-lite"/>
    </source>
</evidence>
<dbReference type="GO" id="GO:0003700">
    <property type="term" value="F:DNA-binding transcription factor activity"/>
    <property type="evidence" value="ECO:0007669"/>
    <property type="project" value="InterPro"/>
</dbReference>